<sequence>MNMIKSILFLFLFSFSSSLLALMDLSSIAGKLYEKLREDKLTTLQQECLSFEYDNEDADSVFFSARDNHANKACGGDENVSVKLFYMKYEKKTGFIYVEDELNPGAYQRLK</sequence>
<proteinExistence type="predicted"/>
<evidence type="ECO:0000313" key="3">
    <source>
        <dbReference type="Proteomes" id="UP001156318"/>
    </source>
</evidence>
<organism evidence="2 3">
    <name type="scientific">Siccibacter colletis</name>
    <dbReference type="NCBI Taxonomy" id="1505757"/>
    <lineage>
        <taxon>Bacteria</taxon>
        <taxon>Pseudomonadati</taxon>
        <taxon>Pseudomonadota</taxon>
        <taxon>Gammaproteobacteria</taxon>
        <taxon>Enterobacterales</taxon>
        <taxon>Enterobacteriaceae</taxon>
        <taxon>Siccibacter</taxon>
    </lineage>
</organism>
<protein>
    <submittedName>
        <fullName evidence="2">Uncharacterized protein</fullName>
    </submittedName>
</protein>
<feature type="signal peptide" evidence="1">
    <location>
        <begin position="1"/>
        <end position="21"/>
    </location>
</feature>
<dbReference type="Proteomes" id="UP001156318">
    <property type="component" value="Chromosome"/>
</dbReference>
<feature type="chain" id="PRO_5046565450" evidence="1">
    <location>
        <begin position="22"/>
        <end position="111"/>
    </location>
</feature>
<evidence type="ECO:0000313" key="2">
    <source>
        <dbReference type="EMBL" id="UYU33710.1"/>
    </source>
</evidence>
<accession>A0ABY6JIX4</accession>
<name>A0ABY6JIX4_9ENTR</name>
<reference evidence="2 3" key="1">
    <citation type="submission" date="2021-05" db="EMBL/GenBank/DDBJ databases">
        <title>Isolation, identification, and the growth promoting effects of Pantoea dispersa strain YSD J2 from the aboveground leaves of Cyperus esculentus L.Var. Sativus.</title>
        <authorList>
            <person name="Wang S."/>
            <person name="Tang X.M."/>
            <person name="Huang Y.N."/>
        </authorList>
    </citation>
    <scope>NUCLEOTIDE SEQUENCE [LARGE SCALE GENOMIC DNA]</scope>
    <source>
        <strain evidence="3">YSD YN2</strain>
    </source>
</reference>
<gene>
    <name evidence="2" type="ORF">KFZ77_09500</name>
</gene>
<dbReference type="EMBL" id="CP074352">
    <property type="protein sequence ID" value="UYU33710.1"/>
    <property type="molecule type" value="Genomic_DNA"/>
</dbReference>
<keyword evidence="1" id="KW-0732">Signal</keyword>
<dbReference type="RefSeq" id="WP_152548340.1">
    <property type="nucleotide sequence ID" value="NZ_CP074352.1"/>
</dbReference>
<evidence type="ECO:0000256" key="1">
    <source>
        <dbReference type="SAM" id="SignalP"/>
    </source>
</evidence>
<keyword evidence="3" id="KW-1185">Reference proteome</keyword>